<feature type="region of interest" description="Disordered" evidence="1">
    <location>
        <begin position="1"/>
        <end position="33"/>
    </location>
</feature>
<keyword evidence="2" id="KW-1133">Transmembrane helix</keyword>
<accession>A0A967B4J0</accession>
<proteinExistence type="predicted"/>
<evidence type="ECO:0000313" key="4">
    <source>
        <dbReference type="Proteomes" id="UP000597459"/>
    </source>
</evidence>
<dbReference type="Proteomes" id="UP000597459">
    <property type="component" value="Unassembled WGS sequence"/>
</dbReference>
<feature type="transmembrane region" description="Helical" evidence="2">
    <location>
        <begin position="49"/>
        <end position="69"/>
    </location>
</feature>
<name>A0A967B4J0_9PROT</name>
<evidence type="ECO:0000313" key="3">
    <source>
        <dbReference type="EMBL" id="NHO53039.1"/>
    </source>
</evidence>
<organism evidence="3 4">
    <name type="scientific">Acetobacter estunensis</name>
    <dbReference type="NCBI Taxonomy" id="104097"/>
    <lineage>
        <taxon>Bacteria</taxon>
        <taxon>Pseudomonadati</taxon>
        <taxon>Pseudomonadota</taxon>
        <taxon>Alphaproteobacteria</taxon>
        <taxon>Acetobacterales</taxon>
        <taxon>Acetobacteraceae</taxon>
        <taxon>Acetobacter</taxon>
    </lineage>
</organism>
<evidence type="ECO:0000256" key="1">
    <source>
        <dbReference type="SAM" id="MobiDB-lite"/>
    </source>
</evidence>
<dbReference type="RefSeq" id="WP_166313176.1">
    <property type="nucleotide sequence ID" value="NZ_WOTH01000004.1"/>
</dbReference>
<sequence>MVQGSDDTEDFTLESGIGRLQDNSPQRRATAGEHVEDTLDLVRDIVVDMPLVAAGTVAVWGLVLGGWLARRR</sequence>
<protein>
    <submittedName>
        <fullName evidence="3">Uncharacterized protein</fullName>
    </submittedName>
</protein>
<feature type="compositionally biased region" description="Acidic residues" evidence="1">
    <location>
        <begin position="1"/>
        <end position="12"/>
    </location>
</feature>
<gene>
    <name evidence="3" type="ORF">GOB87_03555</name>
</gene>
<dbReference type="EMBL" id="WOTH01000004">
    <property type="protein sequence ID" value="NHO53039.1"/>
    <property type="molecule type" value="Genomic_DNA"/>
</dbReference>
<keyword evidence="2" id="KW-0812">Transmembrane</keyword>
<dbReference type="AlphaFoldDB" id="A0A967B4J0"/>
<keyword evidence="4" id="KW-1185">Reference proteome</keyword>
<evidence type="ECO:0000256" key="2">
    <source>
        <dbReference type="SAM" id="Phobius"/>
    </source>
</evidence>
<keyword evidence="2" id="KW-0472">Membrane</keyword>
<reference evidence="3" key="1">
    <citation type="submission" date="2019-11" db="EMBL/GenBank/DDBJ databases">
        <title>Description of new Acetobacter species.</title>
        <authorList>
            <person name="Cleenwerck I."/>
            <person name="Sombolestani A.S."/>
        </authorList>
    </citation>
    <scope>NUCLEOTIDE SEQUENCE</scope>
    <source>
        <strain evidence="3">LMG 1626</strain>
    </source>
</reference>
<comment type="caution">
    <text evidence="3">The sequence shown here is derived from an EMBL/GenBank/DDBJ whole genome shotgun (WGS) entry which is preliminary data.</text>
</comment>